<dbReference type="Pfam" id="PF08546">
    <property type="entry name" value="ApbA_C"/>
    <property type="match status" value="1"/>
</dbReference>
<evidence type="ECO:0000313" key="7">
    <source>
        <dbReference type="EMBL" id="GAD97579.1"/>
    </source>
</evidence>
<dbReference type="InterPro" id="IPR003710">
    <property type="entry name" value="ApbA"/>
</dbReference>
<dbReference type="Proteomes" id="UP000018001">
    <property type="component" value="Unassembled WGS sequence"/>
</dbReference>
<feature type="domain" description="Ketopantoate reductase C-terminal" evidence="6">
    <location>
        <begin position="213"/>
        <end position="330"/>
    </location>
</feature>
<reference evidence="8" key="1">
    <citation type="journal article" date="2014" name="Genome Announc.">
        <title>Draft genome sequence of the formaldehyde-resistant fungus Byssochlamys spectabilis No. 5 (anamorph Paecilomyces variotii No. 5) (NBRC109023).</title>
        <authorList>
            <person name="Oka T."/>
            <person name="Ekino K."/>
            <person name="Fukuda K."/>
            <person name="Nomura Y."/>
        </authorList>
    </citation>
    <scope>NUCLEOTIDE SEQUENCE [LARGE SCALE GENOMIC DNA]</scope>
    <source>
        <strain evidence="8">No. 5 / NBRC 109023</strain>
    </source>
</reference>
<evidence type="ECO:0000256" key="1">
    <source>
        <dbReference type="ARBA" id="ARBA00007870"/>
    </source>
</evidence>
<dbReference type="GO" id="GO:0008677">
    <property type="term" value="F:2-dehydropantoate 2-reductase activity"/>
    <property type="evidence" value="ECO:0007669"/>
    <property type="project" value="UniProtKB-EC"/>
</dbReference>
<evidence type="ECO:0000259" key="6">
    <source>
        <dbReference type="Pfam" id="PF08546"/>
    </source>
</evidence>
<evidence type="ECO:0000313" key="8">
    <source>
        <dbReference type="Proteomes" id="UP000018001"/>
    </source>
</evidence>
<dbReference type="InterPro" id="IPR051402">
    <property type="entry name" value="KPR-Related"/>
</dbReference>
<proteinExistence type="inferred from homology"/>
<dbReference type="HOGENOM" id="CLU_031468_2_1_1"/>
<dbReference type="NCBIfam" id="TIGR00745">
    <property type="entry name" value="apbA_panE"/>
    <property type="match status" value="1"/>
</dbReference>
<dbReference type="SUPFAM" id="SSF48179">
    <property type="entry name" value="6-phosphogluconate dehydrogenase C-terminal domain-like"/>
    <property type="match status" value="1"/>
</dbReference>
<gene>
    <name evidence="7" type="ORF">PVAR5_6257</name>
</gene>
<evidence type="ECO:0000256" key="3">
    <source>
        <dbReference type="ARBA" id="ARBA00023002"/>
    </source>
</evidence>
<dbReference type="FunFam" id="1.10.1040.10:FF:000017">
    <property type="entry name" value="2-dehydropantoate 2-reductase"/>
    <property type="match status" value="1"/>
</dbReference>
<dbReference type="PANTHER" id="PTHR21708:SF30">
    <property type="entry name" value="2-DEHYDROPANTOATE 2-REDUCTASE-RELATED"/>
    <property type="match status" value="1"/>
</dbReference>
<keyword evidence="8" id="KW-1185">Reference proteome</keyword>
<comment type="similarity">
    <text evidence="1 4">Belongs to the ketopantoate reductase family.</text>
</comment>
<comment type="function">
    <text evidence="4">Catalyzes the NADPH-dependent reduction of ketopantoate into pantoic acid.</text>
</comment>
<evidence type="ECO:0000256" key="4">
    <source>
        <dbReference type="RuleBase" id="RU362068"/>
    </source>
</evidence>
<dbReference type="SUPFAM" id="SSF51735">
    <property type="entry name" value="NAD(P)-binding Rossmann-fold domains"/>
    <property type="match status" value="1"/>
</dbReference>
<dbReference type="Gene3D" id="1.10.1040.10">
    <property type="entry name" value="N-(1-d-carboxylethyl)-l-norvaline Dehydrogenase, domain 2"/>
    <property type="match status" value="1"/>
</dbReference>
<evidence type="ECO:0000256" key="2">
    <source>
        <dbReference type="ARBA" id="ARBA00022857"/>
    </source>
</evidence>
<dbReference type="PANTHER" id="PTHR21708">
    <property type="entry name" value="PROBABLE 2-DEHYDROPANTOATE 2-REDUCTASE"/>
    <property type="match status" value="1"/>
</dbReference>
<dbReference type="OrthoDB" id="3609at2759"/>
<name>V5FII3_BYSSN</name>
<organism evidence="7 8">
    <name type="scientific">Byssochlamys spectabilis (strain No. 5 / NBRC 109023)</name>
    <name type="common">Paecilomyces variotii</name>
    <dbReference type="NCBI Taxonomy" id="1356009"/>
    <lineage>
        <taxon>Eukaryota</taxon>
        <taxon>Fungi</taxon>
        <taxon>Dikarya</taxon>
        <taxon>Ascomycota</taxon>
        <taxon>Pezizomycotina</taxon>
        <taxon>Eurotiomycetes</taxon>
        <taxon>Eurotiomycetidae</taxon>
        <taxon>Eurotiales</taxon>
        <taxon>Thermoascaceae</taxon>
        <taxon>Paecilomyces</taxon>
    </lineage>
</organism>
<feature type="domain" description="Ketopantoate reductase N-terminal" evidence="5">
    <location>
        <begin position="13"/>
        <end position="168"/>
    </location>
</feature>
<keyword evidence="3 4" id="KW-0560">Oxidoreductase</keyword>
<accession>V5FII3</accession>
<sequence>MIAPREDEDKYNICLIGSGGVGTIASLVLEKSRRANVTVVLRSRYEVIKDKGWNIESVDHGNLTGWRPSGIASSVEDAALHAERPFDYVVVTTKQLPDVYSVPELIRPVVKANHTAVVLIQNGIDIEVPVISTFPSNPVMSAVSMIGSRTSGENTVIQVGTDVLTIGPHFHDGLDRERQLQSAREFVYMYTAGSRGAGAKTAECILTEDMPVARWQKLLWNATFNTLCAMMRMNVGELQSSGGRTMLLIPAMHEVYAIAKAVGHPPPEHMIDYYAYRLPDDCLYRPSMLFDLEHGRPMELEVVLGNALKRAEEYNLVTPILSTLYELLKLEQCKINQGRQAVS</sequence>
<protein>
    <recommendedName>
        <fullName evidence="4">2-dehydropantoate 2-reductase</fullName>
        <ecNumber evidence="4">1.1.1.169</ecNumber>
    </recommendedName>
    <alternativeName>
        <fullName evidence="4">Ketopantoate reductase</fullName>
    </alternativeName>
</protein>
<keyword evidence="2 4" id="KW-0521">NADP</keyword>
<dbReference type="InParanoid" id="V5FII3"/>
<dbReference type="GO" id="GO:0005737">
    <property type="term" value="C:cytoplasm"/>
    <property type="evidence" value="ECO:0007669"/>
    <property type="project" value="TreeGrafter"/>
</dbReference>
<dbReference type="InterPro" id="IPR008927">
    <property type="entry name" value="6-PGluconate_DH-like_C_sf"/>
</dbReference>
<dbReference type="Gene3D" id="3.40.50.720">
    <property type="entry name" value="NAD(P)-binding Rossmann-like Domain"/>
    <property type="match status" value="1"/>
</dbReference>
<comment type="catalytic activity">
    <reaction evidence="4">
        <text>(R)-pantoate + NADP(+) = 2-dehydropantoate + NADPH + H(+)</text>
        <dbReference type="Rhea" id="RHEA:16233"/>
        <dbReference type="ChEBI" id="CHEBI:11561"/>
        <dbReference type="ChEBI" id="CHEBI:15378"/>
        <dbReference type="ChEBI" id="CHEBI:15980"/>
        <dbReference type="ChEBI" id="CHEBI:57783"/>
        <dbReference type="ChEBI" id="CHEBI:58349"/>
        <dbReference type="EC" id="1.1.1.169"/>
    </reaction>
</comment>
<dbReference type="AlphaFoldDB" id="V5FII3"/>
<evidence type="ECO:0000259" key="5">
    <source>
        <dbReference type="Pfam" id="PF02558"/>
    </source>
</evidence>
<dbReference type="eggNOG" id="ENOG502QWBM">
    <property type="taxonomic scope" value="Eukaryota"/>
</dbReference>
<dbReference type="GO" id="GO:0015940">
    <property type="term" value="P:pantothenate biosynthetic process"/>
    <property type="evidence" value="ECO:0007669"/>
    <property type="project" value="InterPro"/>
</dbReference>
<dbReference type="InterPro" id="IPR013332">
    <property type="entry name" value="KPR_N"/>
</dbReference>
<comment type="caution">
    <text evidence="7">The sequence shown here is derived from an EMBL/GenBank/DDBJ whole genome shotgun (WGS) entry which is preliminary data.</text>
</comment>
<dbReference type="InterPro" id="IPR013328">
    <property type="entry name" value="6PGD_dom2"/>
</dbReference>
<dbReference type="Pfam" id="PF02558">
    <property type="entry name" value="ApbA"/>
    <property type="match status" value="1"/>
</dbReference>
<dbReference type="InterPro" id="IPR036291">
    <property type="entry name" value="NAD(P)-bd_dom_sf"/>
</dbReference>
<dbReference type="InterPro" id="IPR013752">
    <property type="entry name" value="KPA_reductase"/>
</dbReference>
<dbReference type="EMBL" id="BAUL01000205">
    <property type="protein sequence ID" value="GAD97579.1"/>
    <property type="molecule type" value="Genomic_DNA"/>
</dbReference>
<dbReference type="EC" id="1.1.1.169" evidence="4"/>